<organism evidence="2 3">
    <name type="scientific">Pseudomonas caricapapayae</name>
    <dbReference type="NCBI Taxonomy" id="46678"/>
    <lineage>
        <taxon>Bacteria</taxon>
        <taxon>Pseudomonadati</taxon>
        <taxon>Pseudomonadota</taxon>
        <taxon>Gammaproteobacteria</taxon>
        <taxon>Pseudomonadales</taxon>
        <taxon>Pseudomonadaceae</taxon>
        <taxon>Pseudomonas</taxon>
    </lineage>
</organism>
<sequence length="84" mass="8647">MKSVLKSAVVTTVAFIGLQGMAFAADHTQSAPAADGKNAFVQESGKTAVPDTHTAQTQLASRLSSGFRINNACDDDGLPCPPRG</sequence>
<reference evidence="2 3" key="1">
    <citation type="submission" date="2018-08" db="EMBL/GenBank/DDBJ databases">
        <title>Recombination of ecologically and evolutionarily significant loci maintains genetic cohesion in the Pseudomonas syringae species complex.</title>
        <authorList>
            <person name="Dillon M."/>
            <person name="Thakur S."/>
            <person name="Almeida R.N.D."/>
            <person name="Weir B.S."/>
            <person name="Guttman D.S."/>
        </authorList>
    </citation>
    <scope>NUCLEOTIDE SEQUENCE [LARGE SCALE GENOMIC DNA]</scope>
    <source>
        <strain evidence="2 3">ICMP 4086</strain>
    </source>
</reference>
<proteinExistence type="predicted"/>
<evidence type="ECO:0000256" key="1">
    <source>
        <dbReference type="SAM" id="SignalP"/>
    </source>
</evidence>
<dbReference type="EMBL" id="RBOC01000089">
    <property type="protein sequence ID" value="RMM09798.1"/>
    <property type="molecule type" value="Genomic_DNA"/>
</dbReference>
<evidence type="ECO:0000313" key="3">
    <source>
        <dbReference type="Proteomes" id="UP000278587"/>
    </source>
</evidence>
<name>A0A3M3BAR1_9PSED</name>
<comment type="caution">
    <text evidence="2">The sequence shown here is derived from an EMBL/GenBank/DDBJ whole genome shotgun (WGS) entry which is preliminary data.</text>
</comment>
<accession>A0A3M3BAR1</accession>
<feature type="signal peptide" evidence="1">
    <location>
        <begin position="1"/>
        <end position="24"/>
    </location>
</feature>
<evidence type="ECO:0000313" key="2">
    <source>
        <dbReference type="EMBL" id="RMM09798.1"/>
    </source>
</evidence>
<dbReference type="AlphaFoldDB" id="A0A3M3BAR1"/>
<feature type="chain" id="PRO_5017935979" evidence="1">
    <location>
        <begin position="25"/>
        <end position="84"/>
    </location>
</feature>
<protein>
    <submittedName>
        <fullName evidence="2">Uncharacterized protein</fullName>
    </submittedName>
</protein>
<dbReference type="Proteomes" id="UP000278587">
    <property type="component" value="Unassembled WGS sequence"/>
</dbReference>
<keyword evidence="1" id="KW-0732">Signal</keyword>
<gene>
    <name evidence="2" type="ORF">ALQ84_03776</name>
</gene>